<evidence type="ECO:0000256" key="1">
    <source>
        <dbReference type="SAM" id="MobiDB-lite"/>
    </source>
</evidence>
<evidence type="ECO:0000313" key="3">
    <source>
        <dbReference type="Proteomes" id="UP001281614"/>
    </source>
</evidence>
<evidence type="ECO:0000313" key="2">
    <source>
        <dbReference type="EMBL" id="KAK2772937.1"/>
    </source>
</evidence>
<comment type="caution">
    <text evidence="2">The sequence shown here is derived from an EMBL/GenBank/DDBJ whole genome shotgun (WGS) entry which is preliminary data.</text>
</comment>
<feature type="compositionally biased region" description="Polar residues" evidence="1">
    <location>
        <begin position="25"/>
        <end position="50"/>
    </location>
</feature>
<name>A0AAE0DB72_COLKA</name>
<proteinExistence type="predicted"/>
<dbReference type="AlphaFoldDB" id="A0AAE0DB72"/>
<protein>
    <submittedName>
        <fullName evidence="2">Uncharacterized protein</fullName>
    </submittedName>
</protein>
<keyword evidence="3" id="KW-1185">Reference proteome</keyword>
<reference evidence="2" key="1">
    <citation type="submission" date="2023-02" db="EMBL/GenBank/DDBJ databases">
        <title>Colletotrichum kahawae CIFC_Que2 genome sequencing and assembly.</title>
        <authorList>
            <person name="Baroncelli R."/>
        </authorList>
    </citation>
    <scope>NUCLEOTIDE SEQUENCE</scope>
    <source>
        <strain evidence="2">CIFC_Que2</strain>
    </source>
</reference>
<dbReference type="EMBL" id="VYYT01000061">
    <property type="protein sequence ID" value="KAK2772937.1"/>
    <property type="molecule type" value="Genomic_DNA"/>
</dbReference>
<accession>A0AAE0DB72</accession>
<gene>
    <name evidence="2" type="ORF">CKAH01_13726</name>
</gene>
<organism evidence="2 3">
    <name type="scientific">Colletotrichum kahawae</name>
    <name type="common">Coffee berry disease fungus</name>
    <dbReference type="NCBI Taxonomy" id="34407"/>
    <lineage>
        <taxon>Eukaryota</taxon>
        <taxon>Fungi</taxon>
        <taxon>Dikarya</taxon>
        <taxon>Ascomycota</taxon>
        <taxon>Pezizomycotina</taxon>
        <taxon>Sordariomycetes</taxon>
        <taxon>Hypocreomycetidae</taxon>
        <taxon>Glomerellales</taxon>
        <taxon>Glomerellaceae</taxon>
        <taxon>Colletotrichum</taxon>
        <taxon>Colletotrichum gloeosporioides species complex</taxon>
    </lineage>
</organism>
<dbReference type="Proteomes" id="UP001281614">
    <property type="component" value="Unassembled WGS sequence"/>
</dbReference>
<sequence>MFRPILKSSLAATKRSVVVSRAYNRPSTTTSSHNRFSTTSRAHSHQTSSLTERKTAAPWGIGANTYPQTAKWDVELSNEDVEKILKGYRPKKTMEPWICSAEGPDEMGVIVFHTYRHWSLGKQIRLQIETRDNRARITEITWETFGPDVQAPEYQAKRFAIEICRQFLGCELKGATYM</sequence>
<feature type="region of interest" description="Disordered" evidence="1">
    <location>
        <begin position="23"/>
        <end position="54"/>
    </location>
</feature>